<proteinExistence type="predicted"/>
<protein>
    <submittedName>
        <fullName evidence="2">Uncharacterized protein</fullName>
    </submittedName>
</protein>
<organism evidence="2 3">
    <name type="scientific">Aquicella lusitana</name>
    <dbReference type="NCBI Taxonomy" id="254246"/>
    <lineage>
        <taxon>Bacteria</taxon>
        <taxon>Pseudomonadati</taxon>
        <taxon>Pseudomonadota</taxon>
        <taxon>Gammaproteobacteria</taxon>
        <taxon>Legionellales</taxon>
        <taxon>Coxiellaceae</taxon>
        <taxon>Aquicella</taxon>
    </lineage>
</organism>
<evidence type="ECO:0000256" key="1">
    <source>
        <dbReference type="SAM" id="Coils"/>
    </source>
</evidence>
<evidence type="ECO:0000313" key="2">
    <source>
        <dbReference type="EMBL" id="RDI48663.1"/>
    </source>
</evidence>
<keyword evidence="1" id="KW-0175">Coiled coil</keyword>
<reference evidence="2 3" key="1">
    <citation type="submission" date="2018-07" db="EMBL/GenBank/DDBJ databases">
        <title>Genomic Encyclopedia of Type Strains, Phase IV (KMG-IV): sequencing the most valuable type-strain genomes for metagenomic binning, comparative biology and taxonomic classification.</title>
        <authorList>
            <person name="Goeker M."/>
        </authorList>
    </citation>
    <scope>NUCLEOTIDE SEQUENCE [LARGE SCALE GENOMIC DNA]</scope>
    <source>
        <strain evidence="2 3">DSM 16500</strain>
    </source>
</reference>
<gene>
    <name evidence="2" type="ORF">C8D86_10292</name>
</gene>
<feature type="coiled-coil region" evidence="1">
    <location>
        <begin position="41"/>
        <end position="75"/>
    </location>
</feature>
<name>A0A370H3N1_9COXI</name>
<comment type="caution">
    <text evidence="2">The sequence shown here is derived from an EMBL/GenBank/DDBJ whole genome shotgun (WGS) entry which is preliminary data.</text>
</comment>
<keyword evidence="3" id="KW-1185">Reference proteome</keyword>
<evidence type="ECO:0000313" key="3">
    <source>
        <dbReference type="Proteomes" id="UP000254720"/>
    </source>
</evidence>
<accession>A0A370H3N1</accession>
<dbReference type="AlphaFoldDB" id="A0A370H3N1"/>
<sequence length="427" mass="49456">MNISGVKDDIYKRHDHISRAFEDLSNGLFHGQVDLQRYGALKTATNRTKEETTELNQLEKQLDDVFQEKEVALLAWWEEEGYGTFMANMKKPGQWAGDLELGQLGRFWGANVDGYKNDNPHHIHIEHGTISLDKEKESYLLENKNGKKNDIQQLSDRGVVDCVEDITVAIMPLTKEEVTQRLDAVPESEKVLQFLAEQKDQRVPFKNVYVPDTQELKWSAECVDQLVQRNVIARTPQNQFKFTDLTDEDQFSEAAYKEAETRIQKIEDKDRILSTREECHVDAPVLALINNEGIHWSEGEFVEMLPAPEAVDYTETELYRETIKHVEEKNKKPLLVDTLYLQLELDATQTDKEDKWALLVEKVDEEKEKQKVEAKKQANPSETFITYTTFSGGAKEVSRDTQILLDELLAEEIQQDEYEQYLNLRRK</sequence>
<dbReference type="Proteomes" id="UP000254720">
    <property type="component" value="Unassembled WGS sequence"/>
</dbReference>
<dbReference type="EMBL" id="QQAX01000002">
    <property type="protein sequence ID" value="RDI48663.1"/>
    <property type="molecule type" value="Genomic_DNA"/>
</dbReference>